<dbReference type="RefSeq" id="XP_029215864.1">
    <property type="nucleotide sequence ID" value="XM_029361049.1"/>
</dbReference>
<dbReference type="KEGG" id="bbes:BESB_023470"/>
<evidence type="ECO:0000313" key="2">
    <source>
        <dbReference type="Proteomes" id="UP000224006"/>
    </source>
</evidence>
<name>A0A2A9M1J1_BESBE</name>
<dbReference type="VEuPathDB" id="ToxoDB:BESB_023470"/>
<dbReference type="GeneID" id="40307407"/>
<organism evidence="1 2">
    <name type="scientific">Besnoitia besnoiti</name>
    <name type="common">Apicomplexan protozoan</name>
    <dbReference type="NCBI Taxonomy" id="94643"/>
    <lineage>
        <taxon>Eukaryota</taxon>
        <taxon>Sar</taxon>
        <taxon>Alveolata</taxon>
        <taxon>Apicomplexa</taxon>
        <taxon>Conoidasida</taxon>
        <taxon>Coccidia</taxon>
        <taxon>Eucoccidiorida</taxon>
        <taxon>Eimeriorina</taxon>
        <taxon>Sarcocystidae</taxon>
        <taxon>Besnoitia</taxon>
    </lineage>
</organism>
<feature type="non-terminal residue" evidence="1">
    <location>
        <position position="1"/>
    </location>
</feature>
<accession>A0A2A9M1J1</accession>
<dbReference type="Proteomes" id="UP000224006">
    <property type="component" value="Chromosome XII"/>
</dbReference>
<reference evidence="1 2" key="1">
    <citation type="submission" date="2017-09" db="EMBL/GenBank/DDBJ databases">
        <title>Genome sequencing of Besnoitia besnoiti strain Bb-Ger1.</title>
        <authorList>
            <person name="Schares G."/>
            <person name="Venepally P."/>
            <person name="Lorenzi H.A."/>
        </authorList>
    </citation>
    <scope>NUCLEOTIDE SEQUENCE [LARGE SCALE GENOMIC DNA]</scope>
    <source>
        <strain evidence="1 2">Bb-Ger1</strain>
    </source>
</reference>
<comment type="caution">
    <text evidence="1">The sequence shown here is derived from an EMBL/GenBank/DDBJ whole genome shotgun (WGS) entry which is preliminary data.</text>
</comment>
<dbReference type="EMBL" id="NWUJ01000013">
    <property type="protein sequence ID" value="PFH31855.1"/>
    <property type="molecule type" value="Genomic_DNA"/>
</dbReference>
<protein>
    <submittedName>
        <fullName evidence="1">Uncharacterized protein</fullName>
    </submittedName>
</protein>
<keyword evidence="2" id="KW-1185">Reference proteome</keyword>
<evidence type="ECO:0000313" key="1">
    <source>
        <dbReference type="EMBL" id="PFH31855.1"/>
    </source>
</evidence>
<proteinExistence type="predicted"/>
<feature type="non-terminal residue" evidence="1">
    <location>
        <position position="194"/>
    </location>
</feature>
<gene>
    <name evidence="1" type="ORF">BESB_023470</name>
</gene>
<sequence length="194" mass="20944">SRVSLRFLAVRLRRFVAAFPSSSHPSSSRSHRFSSLSFALPAAGRSSLVLSADFPRRSLFHLSSGLHASERPRVVELSNLRRVWPLPASRRVAEAAAKKLFSAFRLDGIGAKAAEVSSFSSRARIVSRLSVFPLPSLREPPVSCGGVLFFLGGSPQWGAVVILCRAVLVALLPSSSVEFVAVAEFSLSVSQRRA</sequence>
<dbReference type="AlphaFoldDB" id="A0A2A9M1J1"/>